<protein>
    <recommendedName>
        <fullName evidence="3">Phage derived Gp49-like protein DUF891</fullName>
    </recommendedName>
</protein>
<accession>A0ABZ0U7S3</accession>
<dbReference type="Proteomes" id="UP001325248">
    <property type="component" value="Chromosome"/>
</dbReference>
<gene>
    <name evidence="1" type="ORF">BLCOC_16130</name>
</gene>
<reference evidence="1" key="1">
    <citation type="submission" date="2023-10" db="EMBL/GenBank/DDBJ databases">
        <title>Genome sequence of Blautia coccoides DSM 935.</title>
        <authorList>
            <person name="Boeer T."/>
            <person name="Bengelsdorf F.R."/>
            <person name="Daniel R."/>
            <person name="Poehlein A."/>
        </authorList>
    </citation>
    <scope>NUCLEOTIDE SEQUENCE [LARGE SCALE GENOMIC DNA]</scope>
    <source>
        <strain evidence="1">DSM 935</strain>
    </source>
</reference>
<sequence length="79" mass="9530">MPVKFHRDQDGKLCRGKAFTDQYMVLVYIRRFCIIYDTEPVFFYKVTKPTKGVMKKVVQMKQKCYLERNHSEARSAFER</sequence>
<evidence type="ECO:0000313" key="2">
    <source>
        <dbReference type="Proteomes" id="UP001325248"/>
    </source>
</evidence>
<keyword evidence="2" id="KW-1185">Reference proteome</keyword>
<evidence type="ECO:0008006" key="3">
    <source>
        <dbReference type="Google" id="ProtNLM"/>
    </source>
</evidence>
<dbReference type="EMBL" id="CP136422">
    <property type="protein sequence ID" value="WPX73270.1"/>
    <property type="molecule type" value="Genomic_DNA"/>
</dbReference>
<evidence type="ECO:0000313" key="1">
    <source>
        <dbReference type="EMBL" id="WPX73270.1"/>
    </source>
</evidence>
<proteinExistence type="predicted"/>
<organism evidence="1 2">
    <name type="scientific">Blautia producta</name>
    <dbReference type="NCBI Taxonomy" id="33035"/>
    <lineage>
        <taxon>Bacteria</taxon>
        <taxon>Bacillati</taxon>
        <taxon>Bacillota</taxon>
        <taxon>Clostridia</taxon>
        <taxon>Lachnospirales</taxon>
        <taxon>Lachnospiraceae</taxon>
        <taxon>Blautia</taxon>
    </lineage>
</organism>
<name>A0ABZ0U7S3_9FIRM</name>